<evidence type="ECO:0000256" key="3">
    <source>
        <dbReference type="SAM" id="MobiDB-lite"/>
    </source>
</evidence>
<evidence type="ECO:0000313" key="6">
    <source>
        <dbReference type="Proteomes" id="UP000054272"/>
    </source>
</evidence>
<dbReference type="Proteomes" id="UP000054272">
    <property type="component" value="Unassembled WGS sequence"/>
</dbReference>
<evidence type="ECO:0000313" key="5">
    <source>
        <dbReference type="EMBL" id="KIR82544.1"/>
    </source>
</evidence>
<reference evidence="5 6" key="1">
    <citation type="submission" date="2015-01" db="EMBL/GenBank/DDBJ databases">
        <title>The Genome Sequence of Cryptococcus gattii EJB2.</title>
        <authorList>
            <consortium name="The Broad Institute Genomics Platform"/>
            <person name="Cuomo C."/>
            <person name="Litvintseva A."/>
            <person name="Chen Y."/>
            <person name="Heitman J."/>
            <person name="Sun S."/>
            <person name="Springer D."/>
            <person name="Dromer F."/>
            <person name="Young S."/>
            <person name="Zeng Q."/>
            <person name="Gargeya S."/>
            <person name="Abouelleil A."/>
            <person name="Alvarado L."/>
            <person name="Chapman S.B."/>
            <person name="Gainer-Dewar J."/>
            <person name="Goldberg J."/>
            <person name="Griggs A."/>
            <person name="Gujja S."/>
            <person name="Hansen M."/>
            <person name="Howarth C."/>
            <person name="Imamovic A."/>
            <person name="Larimer J."/>
            <person name="Murphy C."/>
            <person name="Naylor J."/>
            <person name="Pearson M."/>
            <person name="Priest M."/>
            <person name="Roberts A."/>
            <person name="Saif S."/>
            <person name="Shea T."/>
            <person name="Sykes S."/>
            <person name="Wortman J."/>
            <person name="Nusbaum C."/>
            <person name="Birren B."/>
        </authorList>
    </citation>
    <scope>NUCLEOTIDE SEQUENCE [LARGE SCALE GENOMIC DNA]</scope>
    <source>
        <strain evidence="5 6">EJB2</strain>
    </source>
</reference>
<organism evidence="5 6">
    <name type="scientific">Cryptococcus gattii EJB2</name>
    <dbReference type="NCBI Taxonomy" id="1296103"/>
    <lineage>
        <taxon>Eukaryota</taxon>
        <taxon>Fungi</taxon>
        <taxon>Dikarya</taxon>
        <taxon>Basidiomycota</taxon>
        <taxon>Agaricomycotina</taxon>
        <taxon>Tremellomycetes</taxon>
        <taxon>Tremellales</taxon>
        <taxon>Cryptococcaceae</taxon>
        <taxon>Cryptococcus</taxon>
        <taxon>Cryptococcus gattii species complex</taxon>
    </lineage>
</organism>
<name>A0ABR5C3R4_9TREE</name>
<dbReference type="SUPFAM" id="SSF46785">
    <property type="entry name" value="Winged helix' DNA-binding domain"/>
    <property type="match status" value="1"/>
</dbReference>
<dbReference type="InterPro" id="IPR036390">
    <property type="entry name" value="WH_DNA-bd_sf"/>
</dbReference>
<feature type="region of interest" description="Disordered" evidence="3">
    <location>
        <begin position="462"/>
        <end position="493"/>
    </location>
</feature>
<dbReference type="CDD" id="cd00059">
    <property type="entry name" value="FH_FOX"/>
    <property type="match status" value="1"/>
</dbReference>
<feature type="compositionally biased region" description="Polar residues" evidence="3">
    <location>
        <begin position="610"/>
        <end position="619"/>
    </location>
</feature>
<dbReference type="PANTHER" id="PTHR11829">
    <property type="entry name" value="FORKHEAD BOX PROTEIN"/>
    <property type="match status" value="1"/>
</dbReference>
<dbReference type="InterPro" id="IPR001766">
    <property type="entry name" value="Fork_head_dom"/>
</dbReference>
<feature type="domain" description="Fork-head" evidence="4">
    <location>
        <begin position="339"/>
        <end position="447"/>
    </location>
</feature>
<feature type="region of interest" description="Disordered" evidence="3">
    <location>
        <begin position="548"/>
        <end position="583"/>
    </location>
</feature>
<evidence type="ECO:0000256" key="1">
    <source>
        <dbReference type="ARBA" id="ARBA00023125"/>
    </source>
</evidence>
<proteinExistence type="predicted"/>
<dbReference type="PROSITE" id="PS50039">
    <property type="entry name" value="FORK_HEAD_3"/>
    <property type="match status" value="1"/>
</dbReference>
<dbReference type="Gene3D" id="1.10.10.10">
    <property type="entry name" value="Winged helix-like DNA-binding domain superfamily/Winged helix DNA-binding domain"/>
    <property type="match status" value="1"/>
</dbReference>
<feature type="compositionally biased region" description="Polar residues" evidence="3">
    <location>
        <begin position="571"/>
        <end position="583"/>
    </location>
</feature>
<accession>A0ABR5C3R4</accession>
<protein>
    <recommendedName>
        <fullName evidence="4">Fork-head domain-containing protein</fullName>
    </recommendedName>
</protein>
<keyword evidence="6" id="KW-1185">Reference proteome</keyword>
<evidence type="ECO:0000256" key="2">
    <source>
        <dbReference type="PROSITE-ProRule" id="PRU00089"/>
    </source>
</evidence>
<feature type="compositionally biased region" description="Polar residues" evidence="3">
    <location>
        <begin position="66"/>
        <end position="77"/>
    </location>
</feature>
<comment type="subcellular location">
    <subcellularLocation>
        <location evidence="2">Nucleus</location>
    </subcellularLocation>
</comment>
<dbReference type="SMART" id="SM00339">
    <property type="entry name" value="FH"/>
    <property type="match status" value="1"/>
</dbReference>
<evidence type="ECO:0000259" key="4">
    <source>
        <dbReference type="PROSITE" id="PS50039"/>
    </source>
</evidence>
<keyword evidence="2" id="KW-0539">Nucleus</keyword>
<dbReference type="PANTHER" id="PTHR11829:SF343">
    <property type="entry name" value="FORK-HEAD DOMAIN-CONTAINING PROTEIN"/>
    <property type="match status" value="1"/>
</dbReference>
<feature type="DNA-binding region" description="Fork-head" evidence="2">
    <location>
        <begin position="339"/>
        <end position="447"/>
    </location>
</feature>
<feature type="region of interest" description="Disordered" evidence="3">
    <location>
        <begin position="44"/>
        <end position="77"/>
    </location>
</feature>
<dbReference type="Pfam" id="PF00250">
    <property type="entry name" value="Forkhead"/>
    <property type="match status" value="1"/>
</dbReference>
<feature type="compositionally biased region" description="Low complexity" evidence="3">
    <location>
        <begin position="48"/>
        <end position="65"/>
    </location>
</feature>
<feature type="region of interest" description="Disordered" evidence="3">
    <location>
        <begin position="179"/>
        <end position="252"/>
    </location>
</feature>
<feature type="compositionally biased region" description="Low complexity" evidence="3">
    <location>
        <begin position="469"/>
        <end position="484"/>
    </location>
</feature>
<gene>
    <name evidence="5" type="ORF">I306_00378</name>
</gene>
<sequence>MFAMPNTPTHNRGSPWSRYITPDLTPSFPTSSSFIERTLSTQSLNHQPFSSPSPTSSHSLALASPVQTPFDPSSIQRQSTPVILEEGFHSNPMHAAYPNSPSPQPFGIIGGLLVSEPASMLQHPSSDCGTVLHSDIFLSQPVSKISRPALRSSLSHNAVLDTPSPSIWPRRSMTISALSTSTVPTPGSNQRMPADGAPSGSAIAEENNSEAMTVQHEANTPSLSLSATSTTSTSVTASQQAIPSSSSSSTHPYGYPQYAAPFNDASSSSEYPYNPSPYGTPAYASAPYPQPNWQMTSISHAIAHKQQQPQYHWADVHAATMLGKQDEPILATGELPAPRPPMSYAALIGEALLLASPPHQLYVSEISDSIKKRYPYYRQNPTKIYNGVRHQTSMCKAFVKLPRPFGDQTGGARKWGIRAGCEGWFAGGGYHPPSNAVITNKPNKNRKAKSTARSKLLAVGMSGGKKLAPGFPSPTSSDGPSSGPAYDGSSGSVAPYQQPYSAAAFSSPATNSHLPPGYHYIPVNSSQNYTQPQPIYVPVWGPYAAPNPPPQYQGPFDHGSQSPETWRKQVAGTQSSDGTSLGSSFDEVKVLPIMDSPTGSIHSFRESLHSSHGNSPETL</sequence>
<dbReference type="EMBL" id="KN848559">
    <property type="protein sequence ID" value="KIR82544.1"/>
    <property type="molecule type" value="Genomic_DNA"/>
</dbReference>
<feature type="region of interest" description="Disordered" evidence="3">
    <location>
        <begin position="599"/>
        <end position="619"/>
    </location>
</feature>
<feature type="compositionally biased region" description="Polar residues" evidence="3">
    <location>
        <begin position="209"/>
        <end position="221"/>
    </location>
</feature>
<dbReference type="InterPro" id="IPR036388">
    <property type="entry name" value="WH-like_DNA-bd_sf"/>
</dbReference>
<keyword evidence="1 2" id="KW-0238">DNA-binding</keyword>
<dbReference type="PRINTS" id="PR00053">
    <property type="entry name" value="FORKHEAD"/>
</dbReference>
<dbReference type="InterPro" id="IPR050211">
    <property type="entry name" value="FOX_domain-containing"/>
</dbReference>
<feature type="compositionally biased region" description="Polar residues" evidence="3">
    <location>
        <begin position="179"/>
        <end position="191"/>
    </location>
</feature>
<feature type="compositionally biased region" description="Low complexity" evidence="3">
    <location>
        <begin position="222"/>
        <end position="249"/>
    </location>
</feature>